<feature type="domain" description="PAC" evidence="5">
    <location>
        <begin position="294"/>
        <end position="348"/>
    </location>
</feature>
<dbReference type="Gene3D" id="3.60.40.10">
    <property type="entry name" value="PPM-type phosphatase domain"/>
    <property type="match status" value="1"/>
</dbReference>
<dbReference type="SMART" id="SM00331">
    <property type="entry name" value="PP2C_SIG"/>
    <property type="match status" value="1"/>
</dbReference>
<dbReference type="Pfam" id="PF13426">
    <property type="entry name" value="PAS_9"/>
    <property type="match status" value="1"/>
</dbReference>
<evidence type="ECO:0000256" key="1">
    <source>
        <dbReference type="ARBA" id="ARBA00022801"/>
    </source>
</evidence>
<dbReference type="InterPro" id="IPR000700">
    <property type="entry name" value="PAS-assoc_C"/>
</dbReference>
<dbReference type="InterPro" id="IPR035965">
    <property type="entry name" value="PAS-like_dom_sf"/>
</dbReference>
<dbReference type="Pfam" id="PF13188">
    <property type="entry name" value="PAS_8"/>
    <property type="match status" value="1"/>
</dbReference>
<protein>
    <submittedName>
        <fullName evidence="6">SpoIIE family protein phosphatase</fullName>
    </submittedName>
</protein>
<dbReference type="InterPro" id="IPR000014">
    <property type="entry name" value="PAS"/>
</dbReference>
<keyword evidence="2" id="KW-0175">Coiled coil</keyword>
<feature type="region of interest" description="Disordered" evidence="3">
    <location>
        <begin position="1"/>
        <end position="58"/>
    </location>
</feature>
<dbReference type="Gene3D" id="3.30.450.40">
    <property type="match status" value="1"/>
</dbReference>
<dbReference type="SMART" id="SM00065">
    <property type="entry name" value="GAF"/>
    <property type="match status" value="1"/>
</dbReference>
<evidence type="ECO:0000313" key="7">
    <source>
        <dbReference type="Proteomes" id="UP001596025"/>
    </source>
</evidence>
<feature type="coiled-coil region" evidence="2">
    <location>
        <begin position="341"/>
        <end position="394"/>
    </location>
</feature>
<dbReference type="Pfam" id="PF07228">
    <property type="entry name" value="SpoIIE"/>
    <property type="match status" value="1"/>
</dbReference>
<reference evidence="7" key="1">
    <citation type="journal article" date="2019" name="Int. J. Syst. Evol. Microbiol.">
        <title>The Global Catalogue of Microorganisms (GCM) 10K type strain sequencing project: providing services to taxonomists for standard genome sequencing and annotation.</title>
        <authorList>
            <consortium name="The Broad Institute Genomics Platform"/>
            <consortium name="The Broad Institute Genome Sequencing Center for Infectious Disease"/>
            <person name="Wu L."/>
            <person name="Ma J."/>
        </authorList>
    </citation>
    <scope>NUCLEOTIDE SEQUENCE [LARGE SCALE GENOMIC DNA]</scope>
    <source>
        <strain evidence="7">CCUG 62763</strain>
    </source>
</reference>
<comment type="caution">
    <text evidence="6">The sequence shown here is derived from an EMBL/GenBank/DDBJ whole genome shotgun (WGS) entry which is preliminary data.</text>
</comment>
<evidence type="ECO:0000313" key="6">
    <source>
        <dbReference type="EMBL" id="MFC4693863.1"/>
    </source>
</evidence>
<dbReference type="RefSeq" id="WP_387988584.1">
    <property type="nucleotide sequence ID" value="NZ_JBHSGR010000010.1"/>
</dbReference>
<keyword evidence="7" id="KW-1185">Reference proteome</keyword>
<dbReference type="SUPFAM" id="SSF55781">
    <property type="entry name" value="GAF domain-like"/>
    <property type="match status" value="1"/>
</dbReference>
<dbReference type="Proteomes" id="UP001596025">
    <property type="component" value="Unassembled WGS sequence"/>
</dbReference>
<dbReference type="Pfam" id="PF01590">
    <property type="entry name" value="GAF"/>
    <property type="match status" value="1"/>
</dbReference>
<dbReference type="PROSITE" id="PS50112">
    <property type="entry name" value="PAS"/>
    <property type="match status" value="1"/>
</dbReference>
<dbReference type="PANTHER" id="PTHR43156">
    <property type="entry name" value="STAGE II SPORULATION PROTEIN E-RELATED"/>
    <property type="match status" value="1"/>
</dbReference>
<dbReference type="PANTHER" id="PTHR43156:SF2">
    <property type="entry name" value="STAGE II SPORULATION PROTEIN E"/>
    <property type="match status" value="1"/>
</dbReference>
<proteinExistence type="predicted"/>
<dbReference type="InterPro" id="IPR003018">
    <property type="entry name" value="GAF"/>
</dbReference>
<dbReference type="SMART" id="SM00086">
    <property type="entry name" value="PAC"/>
    <property type="match status" value="1"/>
</dbReference>
<evidence type="ECO:0000259" key="5">
    <source>
        <dbReference type="PROSITE" id="PS50113"/>
    </source>
</evidence>
<dbReference type="SUPFAM" id="SSF81606">
    <property type="entry name" value="PP2C-like"/>
    <property type="match status" value="1"/>
</dbReference>
<evidence type="ECO:0000259" key="4">
    <source>
        <dbReference type="PROSITE" id="PS50112"/>
    </source>
</evidence>
<dbReference type="InterPro" id="IPR001610">
    <property type="entry name" value="PAC"/>
</dbReference>
<dbReference type="InterPro" id="IPR001932">
    <property type="entry name" value="PPM-type_phosphatase-like_dom"/>
</dbReference>
<accession>A0ABV9LI77</accession>
<dbReference type="Gene3D" id="3.30.450.20">
    <property type="entry name" value="PAS domain"/>
    <property type="match status" value="1"/>
</dbReference>
<dbReference type="SUPFAM" id="SSF55785">
    <property type="entry name" value="PYP-like sensor domain (PAS domain)"/>
    <property type="match status" value="1"/>
</dbReference>
<feature type="compositionally biased region" description="Low complexity" evidence="3">
    <location>
        <begin position="35"/>
        <end position="58"/>
    </location>
</feature>
<dbReference type="InterPro" id="IPR036457">
    <property type="entry name" value="PPM-type-like_dom_sf"/>
</dbReference>
<dbReference type="InterPro" id="IPR052016">
    <property type="entry name" value="Bact_Sigma-Reg"/>
</dbReference>
<organism evidence="6 7">
    <name type="scientific">Geodermatophilus arenarius</name>
    <dbReference type="NCBI Taxonomy" id="1137990"/>
    <lineage>
        <taxon>Bacteria</taxon>
        <taxon>Bacillati</taxon>
        <taxon>Actinomycetota</taxon>
        <taxon>Actinomycetes</taxon>
        <taxon>Geodermatophilales</taxon>
        <taxon>Geodermatophilaceae</taxon>
        <taxon>Geodermatophilus</taxon>
    </lineage>
</organism>
<sequence>MRPDGNRPQEGQGPPPGVLPGVGGPTDSPSGDGIPPRTRAAMAEATAPAGDDATDRQAGVVSAATAVVSEHRGDHAASTALPAVLADVPVAVLLIDQESGAVTYANTAAVEMAGNVRLPVDVDTWGACAGLTDLGGAPLARTSGPLSLVAQGRPVTGEAVRLSPGRSTDAGRAREDDGGADRLLWVTGFPLSQPDSSQQLSLVVLLEVENAGGEDADAELQALRERAVVATDIAFTITDPRQPDDPLVWVNPSFSRITGYSYEESVGRNCRFLQGPTTDRASVEQIRAASRAREAVTVTLLNHRRDGTAFWNQLAISPVFDGDGELVSFVGVQTDVTERVRVEAEREAAFAAEQAARREAELARAVAEQAQRDAERAQRDAESAQARLALMAEATSALIATLDIADVLDRLAALCVPQLADWAVITLVDESGEVRELVSRDREHQRTDLRRFDAGHALRLPPDSPSQRSITTSRAVLVERLPERLDDVTASPVAREIAGRLGAASALSAPMVARRRTRGAITLVRTSPERPFTPDDVGLVEDLARRAALVMDNVRLYQQEHAVADTLQRSLLPDLPEIPGLEAAAHYVSASTAADVGGDFYDLLQLPDGSVGMVVGDVAGHDVAAAAAMGHLRGLIRACLWDAPDPSPSTVLTRVDRLVQGLRVASLATMAYLRALPPDGPGGAWTAQLANAGHPPLLLRSPDGSVRPVDGVTGLLVGVDATAERRTRTLRLPPGSTVLAYTDGLVETPGSDLDQGIAALVERVSATPADASPRELCDAAVSGTLDGRDDVALIAVRFG</sequence>
<evidence type="ECO:0000256" key="2">
    <source>
        <dbReference type="SAM" id="Coils"/>
    </source>
</evidence>
<dbReference type="CDD" id="cd00130">
    <property type="entry name" value="PAS"/>
    <property type="match status" value="1"/>
</dbReference>
<name>A0ABV9LI77_9ACTN</name>
<dbReference type="NCBIfam" id="TIGR00229">
    <property type="entry name" value="sensory_box"/>
    <property type="match status" value="1"/>
</dbReference>
<evidence type="ECO:0000256" key="3">
    <source>
        <dbReference type="SAM" id="MobiDB-lite"/>
    </source>
</evidence>
<keyword evidence="1" id="KW-0378">Hydrolase</keyword>
<dbReference type="EMBL" id="JBHSGR010000010">
    <property type="protein sequence ID" value="MFC4693863.1"/>
    <property type="molecule type" value="Genomic_DNA"/>
</dbReference>
<dbReference type="PROSITE" id="PS50113">
    <property type="entry name" value="PAC"/>
    <property type="match status" value="1"/>
</dbReference>
<dbReference type="InterPro" id="IPR029016">
    <property type="entry name" value="GAF-like_dom_sf"/>
</dbReference>
<gene>
    <name evidence="6" type="ORF">ACFO3M_10750</name>
</gene>
<feature type="domain" description="PAS" evidence="4">
    <location>
        <begin position="247"/>
        <end position="269"/>
    </location>
</feature>